<dbReference type="AlphaFoldDB" id="A0AA44XWA8"/>
<comment type="caution">
    <text evidence="1">The sequence shown here is derived from an EMBL/GenBank/DDBJ whole genome shotgun (WGS) entry which is preliminary data.</text>
</comment>
<dbReference type="Proteomes" id="UP000237632">
    <property type="component" value="Unassembled WGS sequence"/>
</dbReference>
<evidence type="ECO:0008006" key="3">
    <source>
        <dbReference type="Google" id="ProtNLM"/>
    </source>
</evidence>
<dbReference type="RefSeq" id="WP_060081365.1">
    <property type="nucleotide sequence ID" value="NZ_CADFFO010000010.1"/>
</dbReference>
<protein>
    <recommendedName>
        <fullName evidence="3">DUF3077 domain-containing protein</fullName>
    </recommendedName>
</protein>
<evidence type="ECO:0000313" key="2">
    <source>
        <dbReference type="Proteomes" id="UP000237632"/>
    </source>
</evidence>
<sequence>MTDIRALKTAPELLSGSSVVTSFLSITAGLPLVDALEASSCHLAIARDVLNETASNSGASSSHLYAVLTAVEIAKGLLDAAVTAIACDGKEVRHD</sequence>
<gene>
    <name evidence="1" type="ORF">C6T65_24700</name>
</gene>
<accession>A0AA44XWA8</accession>
<dbReference type="EMBL" id="PVHK01000183">
    <property type="protein sequence ID" value="PRH39743.1"/>
    <property type="molecule type" value="Genomic_DNA"/>
</dbReference>
<reference evidence="1 2" key="1">
    <citation type="submission" date="2018-03" db="EMBL/GenBank/DDBJ databases">
        <authorList>
            <person name="Nguyen K."/>
            <person name="Fouts D."/>
            <person name="Sutton G."/>
        </authorList>
    </citation>
    <scope>NUCLEOTIDE SEQUENCE [LARGE SCALE GENOMIC DNA]</scope>
    <source>
        <strain evidence="1 2">AU3578</strain>
    </source>
</reference>
<evidence type="ECO:0000313" key="1">
    <source>
        <dbReference type="EMBL" id="PRH39743.1"/>
    </source>
</evidence>
<name>A0AA44XWA8_BURVI</name>
<proteinExistence type="predicted"/>
<organism evidence="1 2">
    <name type="scientific">Burkholderia vietnamiensis</name>
    <dbReference type="NCBI Taxonomy" id="60552"/>
    <lineage>
        <taxon>Bacteria</taxon>
        <taxon>Pseudomonadati</taxon>
        <taxon>Pseudomonadota</taxon>
        <taxon>Betaproteobacteria</taxon>
        <taxon>Burkholderiales</taxon>
        <taxon>Burkholderiaceae</taxon>
        <taxon>Burkholderia</taxon>
        <taxon>Burkholderia cepacia complex</taxon>
    </lineage>
</organism>